<evidence type="ECO:0000256" key="1">
    <source>
        <dbReference type="SAM" id="SignalP"/>
    </source>
</evidence>
<gene>
    <name evidence="2" type="ORF">SAMN06295910_0347</name>
</gene>
<name>A0A1X7FZ43_9SPHN</name>
<dbReference type="RefSeq" id="WP_085217233.1">
    <property type="nucleotide sequence ID" value="NZ_LT840185.1"/>
</dbReference>
<feature type="chain" id="PRO_5012824001" evidence="1">
    <location>
        <begin position="18"/>
        <end position="245"/>
    </location>
</feature>
<reference evidence="3" key="1">
    <citation type="submission" date="2017-04" db="EMBL/GenBank/DDBJ databases">
        <authorList>
            <person name="Varghese N."/>
            <person name="Submissions S."/>
        </authorList>
    </citation>
    <scope>NUCLEOTIDE SEQUENCE [LARGE SCALE GENOMIC DNA]</scope>
    <source>
        <strain evidence="3">Dd16</strain>
    </source>
</reference>
<dbReference type="Proteomes" id="UP000192934">
    <property type="component" value="Chromosome I"/>
</dbReference>
<dbReference type="EMBL" id="LT840185">
    <property type="protein sequence ID" value="SMF61362.1"/>
    <property type="molecule type" value="Genomic_DNA"/>
</dbReference>
<feature type="signal peptide" evidence="1">
    <location>
        <begin position="1"/>
        <end position="17"/>
    </location>
</feature>
<proteinExistence type="predicted"/>
<dbReference type="AlphaFoldDB" id="A0A1X7FZ43"/>
<dbReference type="STRING" id="941907.SAMN06295910_0347"/>
<protein>
    <submittedName>
        <fullName evidence="2">Uncharacterized protein</fullName>
    </submittedName>
</protein>
<evidence type="ECO:0000313" key="3">
    <source>
        <dbReference type="Proteomes" id="UP000192934"/>
    </source>
</evidence>
<keyword evidence="3" id="KW-1185">Reference proteome</keyword>
<keyword evidence="1" id="KW-0732">Signal</keyword>
<dbReference type="OrthoDB" id="7549064at2"/>
<accession>A0A1X7FZ43</accession>
<sequence length="245" mass="26810">MKNIGLLCCTLMGLASAAPGKSAEPPSDTEIVTKLVNRMAFDPALFFYERGRDASDIRIAYTGDDYDYPVYSIAIARGCVTAAQPLERCSGRLTARMISASTTPDMDRPRQRGKALVEALISRDATEHAKIARLLPKLGVKWLETDFHSCPNATTVLGKSASLNWVPKEISRHGNRDDGSINIIVHADQVAVTFEGMARSSTYRGYLADGSPAVWAEELAAVLEPCWKPSTATPPWNRTGRPRDR</sequence>
<evidence type="ECO:0000313" key="2">
    <source>
        <dbReference type="EMBL" id="SMF61362.1"/>
    </source>
</evidence>
<organism evidence="2 3">
    <name type="scientific">Allosphingosinicella indica</name>
    <dbReference type="NCBI Taxonomy" id="941907"/>
    <lineage>
        <taxon>Bacteria</taxon>
        <taxon>Pseudomonadati</taxon>
        <taxon>Pseudomonadota</taxon>
        <taxon>Alphaproteobacteria</taxon>
        <taxon>Sphingomonadales</taxon>
        <taxon>Sphingomonadaceae</taxon>
        <taxon>Allosphingosinicella</taxon>
    </lineage>
</organism>